<reference evidence="3 4" key="1">
    <citation type="submission" date="2017-02" db="EMBL/GenBank/DDBJ databases">
        <title>Complete genome sequences of Mycobacterium kansasii strains isolated from rhesus macaques.</title>
        <authorList>
            <person name="Panda A."/>
            <person name="Nagaraj S."/>
            <person name="Zhao X."/>
            <person name="Tettelin H."/>
            <person name="Detolla L.J."/>
        </authorList>
    </citation>
    <scope>NUCLEOTIDE SEQUENCE [LARGE SCALE GENOMIC DNA]</scope>
    <source>
        <strain evidence="2 3">11-3469</strain>
        <strain evidence="1 4">11-3813</strain>
    </source>
</reference>
<dbReference type="EMBL" id="MVBN01000001">
    <property type="protein sequence ID" value="OOK83701.1"/>
    <property type="molecule type" value="Genomic_DNA"/>
</dbReference>
<proteinExistence type="predicted"/>
<dbReference type="Proteomes" id="UP000188532">
    <property type="component" value="Unassembled WGS sequence"/>
</dbReference>
<dbReference type="EMBL" id="MVBM01000001">
    <property type="protein sequence ID" value="OOK81750.1"/>
    <property type="molecule type" value="Genomic_DNA"/>
</dbReference>
<gene>
    <name evidence="2" type="ORF">BZL29_1244</name>
    <name evidence="1" type="ORF">BZL30_0613</name>
</gene>
<accession>A0A1V3XYX6</accession>
<dbReference type="RefSeq" id="WP_155254713.1">
    <property type="nucleotide sequence ID" value="NZ_BLYZ01000001.1"/>
</dbReference>
<comment type="caution">
    <text evidence="2">The sequence shown here is derived from an EMBL/GenBank/DDBJ whole genome shotgun (WGS) entry which is preliminary data.</text>
</comment>
<dbReference type="Proteomes" id="UP000189229">
    <property type="component" value="Unassembled WGS sequence"/>
</dbReference>
<dbReference type="AlphaFoldDB" id="A0A1V3XYX6"/>
<protein>
    <submittedName>
        <fullName evidence="2">Uncharacterized protein</fullName>
    </submittedName>
</protein>
<organism evidence="2 3">
    <name type="scientific">Mycobacterium kansasii</name>
    <dbReference type="NCBI Taxonomy" id="1768"/>
    <lineage>
        <taxon>Bacteria</taxon>
        <taxon>Bacillati</taxon>
        <taxon>Actinomycetota</taxon>
        <taxon>Actinomycetes</taxon>
        <taxon>Mycobacteriales</taxon>
        <taxon>Mycobacteriaceae</taxon>
        <taxon>Mycobacterium</taxon>
    </lineage>
</organism>
<dbReference type="GeneID" id="42539984"/>
<sequence>MTGNKLTLELPPFLMVEKLQEEPGDEERADSNFQSSIIYNCCSQFPCTFSKSRY</sequence>
<name>A0A1V3XYX6_MYCKA</name>
<evidence type="ECO:0000313" key="3">
    <source>
        <dbReference type="Proteomes" id="UP000188532"/>
    </source>
</evidence>
<evidence type="ECO:0000313" key="2">
    <source>
        <dbReference type="EMBL" id="OOK83701.1"/>
    </source>
</evidence>
<evidence type="ECO:0000313" key="1">
    <source>
        <dbReference type="EMBL" id="OOK81750.1"/>
    </source>
</evidence>
<evidence type="ECO:0000313" key="4">
    <source>
        <dbReference type="Proteomes" id="UP000189229"/>
    </source>
</evidence>